<evidence type="ECO:0000313" key="2">
    <source>
        <dbReference type="EMBL" id="MBB5791924.1"/>
    </source>
</evidence>
<dbReference type="RefSeq" id="WP_184829072.1">
    <property type="nucleotide sequence ID" value="NZ_JACHMM010000001.1"/>
</dbReference>
<dbReference type="EMBL" id="JACHMM010000001">
    <property type="protein sequence ID" value="MBB5791924.1"/>
    <property type="molecule type" value="Genomic_DNA"/>
</dbReference>
<protein>
    <submittedName>
        <fullName evidence="2">Uncharacterized protein</fullName>
    </submittedName>
</protein>
<gene>
    <name evidence="2" type="ORF">HD601_006499</name>
</gene>
<comment type="caution">
    <text evidence="2">The sequence shown here is derived from an EMBL/GenBank/DDBJ whole genome shotgun (WGS) entry which is preliminary data.</text>
</comment>
<keyword evidence="1" id="KW-0472">Membrane</keyword>
<accession>A0A7W9LQ51</accession>
<proteinExistence type="predicted"/>
<keyword evidence="1" id="KW-1133">Transmembrane helix</keyword>
<sequence length="346" mass="35652">MTVNDERELAERLHAEVTQVDVDAAVVGVAVRHGRRRVLRRRIATAAGVTGGLAVVAGGLLLWADPPGDTADGVVSQPENEVLLMAPPGVPDSLGPGLNVARLMGLQEGTLAVDDRNCLVLESSVGELLAVVWPAGSTAARDAEGRAVLYDHNGAVVAREGQGISLGGGVGGSIDPEHPCAADHVWSANPGISLTPGTDPGPGGRDVTLSIIEPMLAARPEFDAGFRQWSRQGAAVIVGIVDSVDPAAAQAFQNELKQALAADEAASKLWFRSAVAPEAELQALADEFMDTTSEWASDPAGVQEIISMPVEGLLTILVDGPEVAPGLDGTTRTLPSGAVVTIDVMS</sequence>
<keyword evidence="1" id="KW-0812">Transmembrane</keyword>
<dbReference type="Proteomes" id="UP000542813">
    <property type="component" value="Unassembled WGS sequence"/>
</dbReference>
<reference evidence="2 3" key="1">
    <citation type="submission" date="2020-08" db="EMBL/GenBank/DDBJ databases">
        <title>Sequencing the genomes of 1000 actinobacteria strains.</title>
        <authorList>
            <person name="Klenk H.-P."/>
        </authorList>
    </citation>
    <scope>NUCLEOTIDE SEQUENCE [LARGE SCALE GENOMIC DNA]</scope>
    <source>
        <strain evidence="2 3">DSM 102122</strain>
    </source>
</reference>
<feature type="transmembrane region" description="Helical" evidence="1">
    <location>
        <begin position="43"/>
        <end position="64"/>
    </location>
</feature>
<evidence type="ECO:0000313" key="3">
    <source>
        <dbReference type="Proteomes" id="UP000542813"/>
    </source>
</evidence>
<dbReference type="AlphaFoldDB" id="A0A7W9LQ51"/>
<keyword evidence="3" id="KW-1185">Reference proteome</keyword>
<name>A0A7W9LQ51_9ACTN</name>
<evidence type="ECO:0000256" key="1">
    <source>
        <dbReference type="SAM" id="Phobius"/>
    </source>
</evidence>
<organism evidence="2 3">
    <name type="scientific">Jiangella mangrovi</name>
    <dbReference type="NCBI Taxonomy" id="1524084"/>
    <lineage>
        <taxon>Bacteria</taxon>
        <taxon>Bacillati</taxon>
        <taxon>Actinomycetota</taxon>
        <taxon>Actinomycetes</taxon>
        <taxon>Jiangellales</taxon>
        <taxon>Jiangellaceae</taxon>
        <taxon>Jiangella</taxon>
    </lineage>
</organism>